<comment type="caution">
    <text evidence="1">The sequence shown here is derived from an EMBL/GenBank/DDBJ whole genome shotgun (WGS) entry which is preliminary data.</text>
</comment>
<dbReference type="EMBL" id="JADFTS010000006">
    <property type="protein sequence ID" value="KAF9602841.1"/>
    <property type="molecule type" value="Genomic_DNA"/>
</dbReference>
<sequence length="190" mass="21849">MTLEKTWKTTSYEISTNDDLFYFKFSNDKDRKKVLEVPKQLWTCKGISMIASRIRKPLSWDAATKKRQRLNFTRVCIEVNVSLETLDGVNSSGAMILRDGNIRLDYFPEINVVPHPFSVLEDGENQVNAFVEEHVLYKDMEPVPAEELDNVSCQVFTDYIVKEHDAPPIARTLISALSQGISRNNKLKRH</sequence>
<keyword evidence="2" id="KW-1185">Reference proteome</keyword>
<dbReference type="PANTHER" id="PTHR31286:SF165">
    <property type="entry name" value="DUF4283 DOMAIN-CONTAINING PROTEIN"/>
    <property type="match status" value="1"/>
</dbReference>
<gene>
    <name evidence="1" type="ORF">IFM89_031701</name>
</gene>
<dbReference type="PANTHER" id="PTHR31286">
    <property type="entry name" value="GLYCINE-RICH CELL WALL STRUCTURAL PROTEIN 1.8-LIKE"/>
    <property type="match status" value="1"/>
</dbReference>
<proteinExistence type="predicted"/>
<evidence type="ECO:0000313" key="1">
    <source>
        <dbReference type="EMBL" id="KAF9602841.1"/>
    </source>
</evidence>
<accession>A0A835HQ16</accession>
<dbReference type="OrthoDB" id="1939300at2759"/>
<dbReference type="AlphaFoldDB" id="A0A835HQ16"/>
<protein>
    <submittedName>
        <fullName evidence="1">Uncharacterized protein</fullName>
    </submittedName>
</protein>
<reference evidence="1 2" key="1">
    <citation type="submission" date="2020-10" db="EMBL/GenBank/DDBJ databases">
        <title>The Coptis chinensis genome and diversification of protoberbering-type alkaloids.</title>
        <authorList>
            <person name="Wang B."/>
            <person name="Shu S."/>
            <person name="Song C."/>
            <person name="Liu Y."/>
        </authorList>
    </citation>
    <scope>NUCLEOTIDE SEQUENCE [LARGE SCALE GENOMIC DNA]</scope>
    <source>
        <strain evidence="1">HL-2020</strain>
        <tissue evidence="1">Leaf</tissue>
    </source>
</reference>
<dbReference type="Proteomes" id="UP000631114">
    <property type="component" value="Unassembled WGS sequence"/>
</dbReference>
<name>A0A835HQ16_9MAGN</name>
<evidence type="ECO:0000313" key="2">
    <source>
        <dbReference type="Proteomes" id="UP000631114"/>
    </source>
</evidence>
<dbReference type="InterPro" id="IPR040256">
    <property type="entry name" value="At4g02000-like"/>
</dbReference>
<organism evidence="1 2">
    <name type="scientific">Coptis chinensis</name>
    <dbReference type="NCBI Taxonomy" id="261450"/>
    <lineage>
        <taxon>Eukaryota</taxon>
        <taxon>Viridiplantae</taxon>
        <taxon>Streptophyta</taxon>
        <taxon>Embryophyta</taxon>
        <taxon>Tracheophyta</taxon>
        <taxon>Spermatophyta</taxon>
        <taxon>Magnoliopsida</taxon>
        <taxon>Ranunculales</taxon>
        <taxon>Ranunculaceae</taxon>
        <taxon>Coptidoideae</taxon>
        <taxon>Coptis</taxon>
    </lineage>
</organism>